<dbReference type="Proteomes" id="UP000663852">
    <property type="component" value="Unassembled WGS sequence"/>
</dbReference>
<keyword evidence="3 7" id="KW-0812">Transmembrane</keyword>
<evidence type="ECO:0000313" key="10">
    <source>
        <dbReference type="EMBL" id="CAF1597969.1"/>
    </source>
</evidence>
<keyword evidence="2" id="KW-1003">Cell membrane</keyword>
<dbReference type="Gene3D" id="1.20.1070.10">
    <property type="entry name" value="Rhodopsin 7-helix transmembrane proteins"/>
    <property type="match status" value="1"/>
</dbReference>
<dbReference type="GO" id="GO:0004930">
    <property type="term" value="F:G protein-coupled receptor activity"/>
    <property type="evidence" value="ECO:0007669"/>
    <property type="project" value="TreeGrafter"/>
</dbReference>
<evidence type="ECO:0000313" key="9">
    <source>
        <dbReference type="EMBL" id="CAF1137801.1"/>
    </source>
</evidence>
<feature type="transmembrane region" description="Helical" evidence="7">
    <location>
        <begin position="182"/>
        <end position="203"/>
    </location>
</feature>
<feature type="transmembrane region" description="Helical" evidence="7">
    <location>
        <begin position="141"/>
        <end position="162"/>
    </location>
</feature>
<accession>A0A816ANB1</accession>
<keyword evidence="11" id="KW-1185">Reference proteome</keyword>
<evidence type="ECO:0000256" key="7">
    <source>
        <dbReference type="SAM" id="Phobius"/>
    </source>
</evidence>
<feature type="transmembrane region" description="Helical" evidence="7">
    <location>
        <begin position="60"/>
        <end position="82"/>
    </location>
</feature>
<comment type="caution">
    <text evidence="10">The sequence shown here is derived from an EMBL/GenBank/DDBJ whole genome shotgun (WGS) entry which is preliminary data.</text>
</comment>
<proteinExistence type="predicted"/>
<dbReference type="PANTHER" id="PTHR24241:SF76">
    <property type="entry name" value="NEUROPEPTIDE SIFAMIDE RECEPTOR"/>
    <property type="match status" value="1"/>
</dbReference>
<evidence type="ECO:0000256" key="3">
    <source>
        <dbReference type="ARBA" id="ARBA00022692"/>
    </source>
</evidence>
<evidence type="ECO:0000256" key="4">
    <source>
        <dbReference type="ARBA" id="ARBA00022989"/>
    </source>
</evidence>
<feature type="transmembrane region" description="Helical" evidence="7">
    <location>
        <begin position="20"/>
        <end position="48"/>
    </location>
</feature>
<dbReference type="GO" id="GO:0042277">
    <property type="term" value="F:peptide binding"/>
    <property type="evidence" value="ECO:0007669"/>
    <property type="project" value="TreeGrafter"/>
</dbReference>
<dbReference type="CDD" id="cd00637">
    <property type="entry name" value="7tm_classA_rhodopsin-like"/>
    <property type="match status" value="1"/>
</dbReference>
<keyword evidence="4 7" id="KW-1133">Transmembrane helix</keyword>
<feature type="transmembrane region" description="Helical" evidence="7">
    <location>
        <begin position="235"/>
        <end position="258"/>
    </location>
</feature>
<evidence type="ECO:0000256" key="1">
    <source>
        <dbReference type="ARBA" id="ARBA00004651"/>
    </source>
</evidence>
<dbReference type="PANTHER" id="PTHR24241">
    <property type="entry name" value="NEUROPEPTIDE RECEPTOR-RELATED G-PROTEIN COUPLED RECEPTOR"/>
    <property type="match status" value="1"/>
</dbReference>
<evidence type="ECO:0000256" key="6">
    <source>
        <dbReference type="ARBA" id="ARBA00023170"/>
    </source>
</evidence>
<dbReference type="GO" id="GO:0032870">
    <property type="term" value="P:cellular response to hormone stimulus"/>
    <property type="evidence" value="ECO:0007669"/>
    <property type="project" value="TreeGrafter"/>
</dbReference>
<keyword evidence="6" id="KW-0675">Receptor</keyword>
<dbReference type="PROSITE" id="PS50262">
    <property type="entry name" value="G_PROTEIN_RECEP_F1_2"/>
    <property type="match status" value="1"/>
</dbReference>
<reference evidence="10" key="1">
    <citation type="submission" date="2021-02" db="EMBL/GenBank/DDBJ databases">
        <authorList>
            <person name="Nowell W R."/>
        </authorList>
    </citation>
    <scope>NUCLEOTIDE SEQUENCE</scope>
</reference>
<evidence type="ECO:0000313" key="11">
    <source>
        <dbReference type="Proteomes" id="UP000663828"/>
    </source>
</evidence>
<keyword evidence="5 7" id="KW-0472">Membrane</keyword>
<dbReference type="SUPFAM" id="SSF81321">
    <property type="entry name" value="Family A G protein-coupled receptor-like"/>
    <property type="match status" value="1"/>
</dbReference>
<feature type="transmembrane region" description="Helical" evidence="7">
    <location>
        <begin position="102"/>
        <end position="121"/>
    </location>
</feature>
<dbReference type="Proteomes" id="UP000663828">
    <property type="component" value="Unassembled WGS sequence"/>
</dbReference>
<evidence type="ECO:0000256" key="5">
    <source>
        <dbReference type="ARBA" id="ARBA00023136"/>
    </source>
</evidence>
<organism evidence="10 11">
    <name type="scientific">Adineta ricciae</name>
    <name type="common">Rotifer</name>
    <dbReference type="NCBI Taxonomy" id="249248"/>
    <lineage>
        <taxon>Eukaryota</taxon>
        <taxon>Metazoa</taxon>
        <taxon>Spiralia</taxon>
        <taxon>Gnathifera</taxon>
        <taxon>Rotifera</taxon>
        <taxon>Eurotatoria</taxon>
        <taxon>Bdelloidea</taxon>
        <taxon>Adinetida</taxon>
        <taxon>Adinetidae</taxon>
        <taxon>Adineta</taxon>
    </lineage>
</organism>
<dbReference type="EMBL" id="CAJNOJ010000112">
    <property type="protein sequence ID" value="CAF1137801.1"/>
    <property type="molecule type" value="Genomic_DNA"/>
</dbReference>
<protein>
    <recommendedName>
        <fullName evidence="8">G-protein coupled receptors family 1 profile domain-containing protein</fullName>
    </recommendedName>
</protein>
<name>A0A816ANB1_ADIRI</name>
<sequence>MSSPLPSSSSIMTLETIVQSWFIPVDIFMITCTIVAIVLSVIFLCIIIVDRSCHTVPMMLVANSCLSVLVFACVLLSMSIFTLENDLKRIDYEDSQCIVRAYFDYVAAALVNYSFLVQALYRYTVAVYPARLFWHSAKSQLMIICFTWLIGITFPFVFIFSGKVIYNADNQICQTPVVPSFYIVYPASCIYGVPVSAIMFIYYKLLQHVHRMKCRVVPVAKLFRAQRHLKMAQQIMIVVGILLTIGFPYALFIGMTFFTKPPKYHYRIAFLFVDVSLALVVIALFQLTQPVKSFLMKKLTRQPNTQIALT</sequence>
<gene>
    <name evidence="9" type="ORF">EDS130_LOCUS21916</name>
    <name evidence="10" type="ORF">XAT740_LOCUS47340</name>
</gene>
<feature type="domain" description="G-protein coupled receptors family 1 profile" evidence="8">
    <location>
        <begin position="39"/>
        <end position="296"/>
    </location>
</feature>
<comment type="subcellular location">
    <subcellularLocation>
        <location evidence="1">Cell membrane</location>
        <topology evidence="1">Multi-pass membrane protein</topology>
    </subcellularLocation>
</comment>
<evidence type="ECO:0000259" key="8">
    <source>
        <dbReference type="PROSITE" id="PS50262"/>
    </source>
</evidence>
<dbReference type="EMBL" id="CAJNOR010006547">
    <property type="protein sequence ID" value="CAF1597969.1"/>
    <property type="molecule type" value="Genomic_DNA"/>
</dbReference>
<dbReference type="OrthoDB" id="10011637at2759"/>
<dbReference type="InterPro" id="IPR017452">
    <property type="entry name" value="GPCR_Rhodpsn_7TM"/>
</dbReference>
<evidence type="ECO:0000256" key="2">
    <source>
        <dbReference type="ARBA" id="ARBA00022475"/>
    </source>
</evidence>
<feature type="transmembrane region" description="Helical" evidence="7">
    <location>
        <begin position="264"/>
        <end position="287"/>
    </location>
</feature>
<dbReference type="GO" id="GO:0005886">
    <property type="term" value="C:plasma membrane"/>
    <property type="evidence" value="ECO:0007669"/>
    <property type="project" value="UniProtKB-SubCell"/>
</dbReference>
<dbReference type="AlphaFoldDB" id="A0A816ANB1"/>